<evidence type="ECO:0000313" key="4">
    <source>
        <dbReference type="Proteomes" id="UP000182248"/>
    </source>
</evidence>
<name>A0A1K1QJ94_9FLAO</name>
<dbReference type="Gene3D" id="3.30.370.10">
    <property type="entry name" value="Barstar-like"/>
    <property type="match status" value="1"/>
</dbReference>
<dbReference type="EMBL" id="FPJE01000013">
    <property type="protein sequence ID" value="SFW59286.1"/>
    <property type="molecule type" value="Genomic_DNA"/>
</dbReference>
<dbReference type="AlphaFoldDB" id="A0A1K1QJ94"/>
<organism evidence="3 4">
    <name type="scientific">Sinomicrobium oceani</name>
    <dbReference type="NCBI Taxonomy" id="1150368"/>
    <lineage>
        <taxon>Bacteria</taxon>
        <taxon>Pseudomonadati</taxon>
        <taxon>Bacteroidota</taxon>
        <taxon>Flavobacteriia</taxon>
        <taxon>Flavobacteriales</taxon>
        <taxon>Flavobacteriaceae</taxon>
        <taxon>Sinomicrobium</taxon>
    </lineage>
</organism>
<dbReference type="Pfam" id="PF01337">
    <property type="entry name" value="Barstar"/>
    <property type="match status" value="1"/>
</dbReference>
<dbReference type="InterPro" id="IPR035905">
    <property type="entry name" value="Barstar-like_sf"/>
</dbReference>
<gene>
    <name evidence="3" type="ORF">SAMN02927921_02568</name>
</gene>
<dbReference type="SUPFAM" id="SSF52038">
    <property type="entry name" value="Barstar-related"/>
    <property type="match status" value="1"/>
</dbReference>
<dbReference type="STRING" id="1150368.SAMN02927921_02568"/>
<dbReference type="RefSeq" id="WP_245777040.1">
    <property type="nucleotide sequence ID" value="NZ_FPJE01000013.1"/>
</dbReference>
<feature type="domain" description="Barstar (barnase inhibitor)" evidence="2">
    <location>
        <begin position="5"/>
        <end position="75"/>
    </location>
</feature>
<dbReference type="InterPro" id="IPR000468">
    <property type="entry name" value="Barstar"/>
</dbReference>
<sequence>MHIKNIDIQGRHIHDIPSFYEEINRVFMAGEDWKIGESLDALDDILYGGTGKISGNEPVKLTWYDFDKSRLALGMDTTVTWYREKLRYPEKFNSTLIRERLTALENGQGQTFFDIVMEIIALHTNITLHKH</sequence>
<accession>A0A1K1QJ94</accession>
<evidence type="ECO:0000313" key="3">
    <source>
        <dbReference type="EMBL" id="SFW59286.1"/>
    </source>
</evidence>
<evidence type="ECO:0000259" key="2">
    <source>
        <dbReference type="Pfam" id="PF01337"/>
    </source>
</evidence>
<protein>
    <submittedName>
        <fullName evidence="3">Barstar (Barnase inhibitor)</fullName>
    </submittedName>
</protein>
<keyword evidence="4" id="KW-1185">Reference proteome</keyword>
<evidence type="ECO:0000256" key="1">
    <source>
        <dbReference type="ARBA" id="ARBA00006845"/>
    </source>
</evidence>
<comment type="similarity">
    <text evidence="1">Belongs to the barstar family.</text>
</comment>
<dbReference type="Proteomes" id="UP000182248">
    <property type="component" value="Unassembled WGS sequence"/>
</dbReference>
<reference evidence="3 4" key="1">
    <citation type="submission" date="2016-11" db="EMBL/GenBank/DDBJ databases">
        <authorList>
            <person name="Jaros S."/>
            <person name="Januszkiewicz K."/>
            <person name="Wedrychowicz H."/>
        </authorList>
    </citation>
    <scope>NUCLEOTIDE SEQUENCE [LARGE SCALE GENOMIC DNA]</scope>
    <source>
        <strain evidence="3 4">CGMCC 1.12145</strain>
    </source>
</reference>
<proteinExistence type="inferred from homology"/>